<dbReference type="InterPro" id="IPR000595">
    <property type="entry name" value="cNMP-bd_dom"/>
</dbReference>
<evidence type="ECO:0000256" key="4">
    <source>
        <dbReference type="ARBA" id="ARBA00022692"/>
    </source>
</evidence>
<dbReference type="CDD" id="cd00038">
    <property type="entry name" value="CAP_ED"/>
    <property type="match status" value="1"/>
</dbReference>
<comment type="caution">
    <text evidence="17">The sequence shown here is derived from an EMBL/GenBank/DDBJ whole genome shotgun (WGS) entry which is preliminary data.</text>
</comment>
<dbReference type="InterPro" id="IPR018490">
    <property type="entry name" value="cNMP-bd_dom_sf"/>
</dbReference>
<keyword evidence="2" id="KW-0813">Transport</keyword>
<keyword evidence="5" id="KW-0631">Potassium channel</keyword>
<accession>A0A7J6NGS2</accession>
<dbReference type="PANTHER" id="PTHR10217:SF435">
    <property type="entry name" value="POTASSIUM VOLTAGE-GATED CHANNEL PROTEIN EAG"/>
    <property type="match status" value="1"/>
</dbReference>
<evidence type="ECO:0000313" key="18">
    <source>
        <dbReference type="Proteomes" id="UP000541610"/>
    </source>
</evidence>
<proteinExistence type="predicted"/>
<evidence type="ECO:0000256" key="5">
    <source>
        <dbReference type="ARBA" id="ARBA00022826"/>
    </source>
</evidence>
<dbReference type="Proteomes" id="UP000541610">
    <property type="component" value="Unassembled WGS sequence"/>
</dbReference>
<gene>
    <name evidence="17" type="ORF">FOZ60_009750</name>
</gene>
<feature type="domain" description="Cyclic nucleotide-binding" evidence="16">
    <location>
        <begin position="901"/>
        <end position="1048"/>
    </location>
</feature>
<evidence type="ECO:0000313" key="17">
    <source>
        <dbReference type="EMBL" id="KAF4683036.1"/>
    </source>
</evidence>
<organism evidence="17 18">
    <name type="scientific">Perkinsus olseni</name>
    <name type="common">Perkinsus atlanticus</name>
    <dbReference type="NCBI Taxonomy" id="32597"/>
    <lineage>
        <taxon>Eukaryota</taxon>
        <taxon>Sar</taxon>
        <taxon>Alveolata</taxon>
        <taxon>Perkinsozoa</taxon>
        <taxon>Perkinsea</taxon>
        <taxon>Perkinsida</taxon>
        <taxon>Perkinsidae</taxon>
        <taxon>Perkinsus</taxon>
    </lineage>
</organism>
<dbReference type="InterPro" id="IPR003938">
    <property type="entry name" value="K_chnl_volt-dep_EAG/ELK/ERG"/>
</dbReference>
<keyword evidence="3" id="KW-0633">Potassium transport</keyword>
<keyword evidence="10 15" id="KW-0472">Membrane</keyword>
<feature type="repeat" description="ANK" evidence="12">
    <location>
        <begin position="1518"/>
        <end position="1542"/>
    </location>
</feature>
<dbReference type="InterPro" id="IPR036770">
    <property type="entry name" value="Ankyrin_rpt-contain_sf"/>
</dbReference>
<dbReference type="Pfam" id="PF12796">
    <property type="entry name" value="Ank_2"/>
    <property type="match status" value="2"/>
</dbReference>
<feature type="transmembrane region" description="Helical" evidence="15">
    <location>
        <begin position="704"/>
        <end position="732"/>
    </location>
</feature>
<evidence type="ECO:0000256" key="12">
    <source>
        <dbReference type="PROSITE-ProRule" id="PRU00023"/>
    </source>
</evidence>
<keyword evidence="6" id="KW-0851">Voltage-gated channel</keyword>
<evidence type="ECO:0000256" key="2">
    <source>
        <dbReference type="ARBA" id="ARBA00022448"/>
    </source>
</evidence>
<dbReference type="GO" id="GO:0042391">
    <property type="term" value="P:regulation of membrane potential"/>
    <property type="evidence" value="ECO:0007669"/>
    <property type="project" value="TreeGrafter"/>
</dbReference>
<feature type="region of interest" description="Disordered" evidence="14">
    <location>
        <begin position="250"/>
        <end position="454"/>
    </location>
</feature>
<feature type="transmembrane region" description="Helical" evidence="15">
    <location>
        <begin position="650"/>
        <end position="674"/>
    </location>
</feature>
<feature type="region of interest" description="Disordered" evidence="14">
    <location>
        <begin position="89"/>
        <end position="181"/>
    </location>
</feature>
<evidence type="ECO:0000256" key="6">
    <source>
        <dbReference type="ARBA" id="ARBA00022882"/>
    </source>
</evidence>
<feature type="transmembrane region" description="Helical" evidence="15">
    <location>
        <begin position="571"/>
        <end position="596"/>
    </location>
</feature>
<keyword evidence="4 15" id="KW-0812">Transmembrane</keyword>
<dbReference type="PROSITE" id="PS50297">
    <property type="entry name" value="ANK_REP_REGION"/>
    <property type="match status" value="3"/>
</dbReference>
<evidence type="ECO:0000256" key="7">
    <source>
        <dbReference type="ARBA" id="ARBA00022958"/>
    </source>
</evidence>
<evidence type="ECO:0000256" key="13">
    <source>
        <dbReference type="SAM" id="Coils"/>
    </source>
</evidence>
<dbReference type="GO" id="GO:0034702">
    <property type="term" value="C:monoatomic ion channel complex"/>
    <property type="evidence" value="ECO:0007669"/>
    <property type="project" value="UniProtKB-KW"/>
</dbReference>
<dbReference type="InterPro" id="IPR005821">
    <property type="entry name" value="Ion_trans_dom"/>
</dbReference>
<dbReference type="OrthoDB" id="194358at2759"/>
<dbReference type="Gene3D" id="1.10.287.630">
    <property type="entry name" value="Helix hairpin bin"/>
    <property type="match status" value="1"/>
</dbReference>
<reference evidence="17 18" key="1">
    <citation type="submission" date="2020-04" db="EMBL/GenBank/DDBJ databases">
        <title>Perkinsus olseni comparative genomics.</title>
        <authorList>
            <person name="Bogema D.R."/>
        </authorList>
    </citation>
    <scope>NUCLEOTIDE SEQUENCE [LARGE SCALE GENOMIC DNA]</scope>
    <source>
        <strain evidence="17">00978-12</strain>
    </source>
</reference>
<evidence type="ECO:0000256" key="9">
    <source>
        <dbReference type="ARBA" id="ARBA00023065"/>
    </source>
</evidence>
<dbReference type="SUPFAM" id="SSF51206">
    <property type="entry name" value="cAMP-binding domain-like"/>
    <property type="match status" value="1"/>
</dbReference>
<dbReference type="PANTHER" id="PTHR10217">
    <property type="entry name" value="VOLTAGE AND LIGAND GATED POTASSIUM CHANNEL"/>
    <property type="match status" value="1"/>
</dbReference>
<dbReference type="GO" id="GO:0005886">
    <property type="term" value="C:plasma membrane"/>
    <property type="evidence" value="ECO:0007669"/>
    <property type="project" value="TreeGrafter"/>
</dbReference>
<keyword evidence="9" id="KW-0406">Ion transport</keyword>
<dbReference type="PROSITE" id="PS50088">
    <property type="entry name" value="ANK_REPEAT"/>
    <property type="match status" value="3"/>
</dbReference>
<feature type="transmembrane region" description="Helical" evidence="15">
    <location>
        <begin position="794"/>
        <end position="819"/>
    </location>
</feature>
<dbReference type="InterPro" id="IPR050818">
    <property type="entry name" value="KCNH_animal-type"/>
</dbReference>
<keyword evidence="8 15" id="KW-1133">Transmembrane helix</keyword>
<keyword evidence="12" id="KW-0040">ANK repeat</keyword>
<dbReference type="EMBL" id="JABANP010000392">
    <property type="protein sequence ID" value="KAF4683036.1"/>
    <property type="molecule type" value="Genomic_DNA"/>
</dbReference>
<dbReference type="Gene3D" id="1.25.40.20">
    <property type="entry name" value="Ankyrin repeat-containing domain"/>
    <property type="match status" value="4"/>
</dbReference>
<protein>
    <recommendedName>
        <fullName evidence="16">Cyclic nucleotide-binding domain-containing protein</fullName>
    </recommendedName>
</protein>
<feature type="transmembrane region" description="Helical" evidence="15">
    <location>
        <begin position="763"/>
        <end position="782"/>
    </location>
</feature>
<feature type="compositionally biased region" description="Low complexity" evidence="14">
    <location>
        <begin position="433"/>
        <end position="445"/>
    </location>
</feature>
<feature type="compositionally biased region" description="Polar residues" evidence="14">
    <location>
        <begin position="336"/>
        <end position="345"/>
    </location>
</feature>
<dbReference type="Gene3D" id="2.60.120.10">
    <property type="entry name" value="Jelly Rolls"/>
    <property type="match status" value="1"/>
</dbReference>
<evidence type="ECO:0000256" key="1">
    <source>
        <dbReference type="ARBA" id="ARBA00004141"/>
    </source>
</evidence>
<dbReference type="SMART" id="SM00248">
    <property type="entry name" value="ANK"/>
    <property type="match status" value="10"/>
</dbReference>
<keyword evidence="13" id="KW-0175">Coiled coil</keyword>
<evidence type="ECO:0000256" key="15">
    <source>
        <dbReference type="SAM" id="Phobius"/>
    </source>
</evidence>
<keyword evidence="7" id="KW-0630">Potassium</keyword>
<evidence type="ECO:0000256" key="14">
    <source>
        <dbReference type="SAM" id="MobiDB-lite"/>
    </source>
</evidence>
<comment type="subcellular location">
    <subcellularLocation>
        <location evidence="1">Membrane</location>
        <topology evidence="1">Multi-pass membrane protein</topology>
    </subcellularLocation>
</comment>
<dbReference type="Pfam" id="PF00520">
    <property type="entry name" value="Ion_trans"/>
    <property type="match status" value="1"/>
</dbReference>
<evidence type="ECO:0000256" key="11">
    <source>
        <dbReference type="ARBA" id="ARBA00023303"/>
    </source>
</evidence>
<evidence type="ECO:0000259" key="16">
    <source>
        <dbReference type="PROSITE" id="PS50042"/>
    </source>
</evidence>
<feature type="compositionally biased region" description="Basic and acidic residues" evidence="14">
    <location>
        <begin position="201"/>
        <end position="219"/>
    </location>
</feature>
<feature type="coiled-coil region" evidence="13">
    <location>
        <begin position="1843"/>
        <end position="1870"/>
    </location>
</feature>
<feature type="compositionally biased region" description="Basic and acidic residues" evidence="14">
    <location>
        <begin position="326"/>
        <end position="335"/>
    </location>
</feature>
<feature type="region of interest" description="Disordered" evidence="14">
    <location>
        <begin position="1891"/>
        <end position="1916"/>
    </location>
</feature>
<feature type="region of interest" description="Disordered" evidence="14">
    <location>
        <begin position="487"/>
        <end position="512"/>
    </location>
</feature>
<evidence type="ECO:0000256" key="10">
    <source>
        <dbReference type="ARBA" id="ARBA00023136"/>
    </source>
</evidence>
<feature type="repeat" description="ANK" evidence="12">
    <location>
        <begin position="1394"/>
        <end position="1426"/>
    </location>
</feature>
<sequence length="1916" mass="208822">MVLGTRTSGMQGSLGGILALGPDSNQGQLLMALIERVVSKTIREVNADVLEAIAADTSDLVETKIAQMLDSRLSPISQQLTEIHSHLGIKPSASPEVPAMVGQPSSRRAQAKDTIAPVITGVSNERESATLRPSAAKSRAEASRQKRGSHVPSSHDALPPVKNEKKFTSHPAPSKRAPPAVAEIERSLTLKTDPIVDAAADDEKAKDGRTAAPKEEKNLEGSTPSKWKALREIIFKSGAPRVAPLKAVLPESSDVARDQSGGGDPKPSAETPVRLLPGTVPEEQPTTFRPGRVARPAKVERTIDDELPEGAGDRGRLVGDGVAKPDGTKRVELKTDTVTQGSQGLERSVSSSQRSSIGGGTPRAMGISVRLAEEGHDEGNSSSMPVMSPRRLGSNKRNGKNLLGSGGPRKASLQPPPPAGEAESPGRRSFRQGSTGTAALSSTGTPQAENDGEKEVEVEELMHVQSLALRYREELVNEEMEVATQYAVGPKRSSRAAEEGHRGSGIAHHRSKRLKQDELEKMMSLLPDEAKDRGKMFGRRGSLAGIMADPLAAMTECSRALVADPHSQTRLIWDLIISTLHMYQATTIPFALAFYLSDKERADSPLMNILPVSDVVFGINILVTCFTGFYMDGALVREPKILALRYLKTWFLIDLVGAFPYVAFPSESAVCQWLRLLRLLIIGRTGYLRHQIMSRIEHRVQSELLFILLGIVKLVMLLILVAHWGACIWWAVGASGYLADSGPEGWITEFGLPTDDLWQMSRIRQYTACLYFMTSTITTVGYGDIHAVTHSERVFCVICEILAGNLFALFSGLLCSLILTYDEVGAQFRARLKTAMRYMNRHNVDHGVQIQVRRFLERLFQNQANEQAKSDLLTLLRTSEGLQNRVLVGVMGRMLKNYKWFDVKITDAQLGRVASVVLTKYFAPGDLVFYAGDKAECMIFVVRGLIKCKRDKNSEVPGSVSRLKRFEGSPKPISSYLALNGPRSSGSRDSQPRANYRASIYGFSTALTSLVPGDYVGEKALFTDDFEWPDIAVCTTFCEVYELDRQSFIEKCVHVLPDLHDVYLEKCLFMATDNIASGGSGMTLEKIKQVEELLVEGASANSVDENNRHIICEPASQGQVEILLLLLGFGANVNFFLKPRGDHTPANLGGQSLSHRPQNLDAAPSVGRHIWNRAAMRTAEELHSGSLLEVDREESGIYGNRMTPDRLAPLQMAIQSGSIAAVATLARHTSLLILQQREDDHPLAAMQLHKKGPSLDPMAPILKAPLIMRYEVLAAAVMQGCQSIAMRIITDGKRREESTGVPFDVMRLFYGYEAGAMPILPAFRVALPAAELAERYGHDTEGRNLIHLAAESGQVEMLEFLNNTKLFPMPRALEAFTEPNPEPQVEMPMLAAGAGHTPLHLAAIRGNIDIVTSLVDAGVSINITNRLGQTILDVALKYEQEEVINFIRAFDLYDAAKQGDMGIFENLDPNMSEHVKSVNSHHPKTGSTPLYIAAGSGHVDVIKKLIELKAEVDKPMPSTFTALHGAVSAGHADAVRVLLDVGGADPMRRVGSADVDKGQLGISPLETALKKGKSEVIDLLYKRVGAQGVSIDDLRAAAQKKNFAFFDRVIADHPPLLNEVTNALGEKLAHVAVKSLDEKGLDELKKRGVEFATSRTLEGHSTLYSACKANKANAVKWLLGPKSGCKGQFSPSDLAGCLSVACGMVKSKNVVSVLMPLVKVPSAEEGKYYGSCLQSALEVGNSDVCLMLIETLVEKIDFQYVEPWSSFLLYYVTKIGDAGSLKRVLLFLVPNFDLLGSVGCDARRDAADSLMSTLDLSACQTALQDMTDKVQEKLTQTPEDKKLLKEEARLEELTDVITDLETRLVDISEEQKPQMADRILGAATPRAWASSRASRSFSSMSSGRARGTTPSFRSLI</sequence>
<dbReference type="InterPro" id="IPR002110">
    <property type="entry name" value="Ankyrin_rpt"/>
</dbReference>
<feature type="repeat" description="ANK" evidence="12">
    <location>
        <begin position="1485"/>
        <end position="1513"/>
    </location>
</feature>
<evidence type="ECO:0000256" key="3">
    <source>
        <dbReference type="ARBA" id="ARBA00022538"/>
    </source>
</evidence>
<keyword evidence="11" id="KW-0407">Ion channel</keyword>
<dbReference type="Gene3D" id="1.10.287.70">
    <property type="match status" value="1"/>
</dbReference>
<feature type="region of interest" description="Disordered" evidence="14">
    <location>
        <begin position="193"/>
        <end position="224"/>
    </location>
</feature>
<feature type="transmembrane region" description="Helical" evidence="15">
    <location>
        <begin position="608"/>
        <end position="630"/>
    </location>
</feature>
<name>A0A7J6NGS2_PEROL</name>
<feature type="compositionally biased region" description="Low complexity" evidence="14">
    <location>
        <begin position="347"/>
        <end position="356"/>
    </location>
</feature>
<feature type="compositionally biased region" description="Low complexity" evidence="14">
    <location>
        <begin position="1891"/>
        <end position="1906"/>
    </location>
</feature>
<dbReference type="SUPFAM" id="SSF81324">
    <property type="entry name" value="Voltage-gated potassium channels"/>
    <property type="match status" value="1"/>
</dbReference>
<dbReference type="PROSITE" id="PS50042">
    <property type="entry name" value="CNMP_BINDING_3"/>
    <property type="match status" value="1"/>
</dbReference>
<dbReference type="SUPFAM" id="SSF48403">
    <property type="entry name" value="Ankyrin repeat"/>
    <property type="match status" value="2"/>
</dbReference>
<dbReference type="GO" id="GO:0005249">
    <property type="term" value="F:voltage-gated potassium channel activity"/>
    <property type="evidence" value="ECO:0007669"/>
    <property type="project" value="InterPro"/>
</dbReference>
<evidence type="ECO:0000256" key="8">
    <source>
        <dbReference type="ARBA" id="ARBA00022989"/>
    </source>
</evidence>
<dbReference type="PRINTS" id="PR01463">
    <property type="entry name" value="EAGCHANLFMLY"/>
</dbReference>
<dbReference type="InterPro" id="IPR014710">
    <property type="entry name" value="RmlC-like_jellyroll"/>
</dbReference>